<dbReference type="Pfam" id="PF01515">
    <property type="entry name" value="PTA_PTB"/>
    <property type="match status" value="1"/>
</dbReference>
<dbReference type="PANTHER" id="PTHR43356:SF2">
    <property type="entry name" value="PHOSPHATE ACETYLTRANSFERASE"/>
    <property type="match status" value="1"/>
</dbReference>
<protein>
    <submittedName>
        <fullName evidence="5">Phosphate acetyltransferase</fullName>
        <ecNumber evidence="5">2.3.1.8</ecNumber>
    </submittedName>
</protein>
<dbReference type="InterPro" id="IPR050500">
    <property type="entry name" value="Phos_Acetyltrans/Butyryltrans"/>
</dbReference>
<dbReference type="SUPFAM" id="SSF53659">
    <property type="entry name" value="Isocitrate/Isopropylmalate dehydrogenase-like"/>
    <property type="match status" value="1"/>
</dbReference>
<evidence type="ECO:0000259" key="3">
    <source>
        <dbReference type="Pfam" id="PF01515"/>
    </source>
</evidence>
<reference evidence="5 6" key="1">
    <citation type="submission" date="2023-07" db="EMBL/GenBank/DDBJ databases">
        <title>Genomic Encyclopedia of Type Strains, Phase IV (KMG-IV): sequencing the most valuable type-strain genomes for metagenomic binning, comparative biology and taxonomic classification.</title>
        <authorList>
            <person name="Goeker M."/>
        </authorList>
    </citation>
    <scope>NUCLEOTIDE SEQUENCE [LARGE SCALE GENOMIC DNA]</scope>
    <source>
        <strain evidence="5 6">DSM 19922</strain>
    </source>
</reference>
<dbReference type="EMBL" id="JAUSVU010000002">
    <property type="protein sequence ID" value="MDQ0532069.1"/>
    <property type="molecule type" value="Genomic_DNA"/>
</dbReference>
<gene>
    <name evidence="5" type="ORF">QO018_000905</name>
</gene>
<dbReference type="InterPro" id="IPR002539">
    <property type="entry name" value="MaoC-like_dom"/>
</dbReference>
<evidence type="ECO:0000259" key="4">
    <source>
        <dbReference type="Pfam" id="PF01575"/>
    </source>
</evidence>
<feature type="domain" description="MaoC-like" evidence="4">
    <location>
        <begin position="43"/>
        <end position="139"/>
    </location>
</feature>
<comment type="caution">
    <text evidence="5">The sequence shown here is derived from an EMBL/GenBank/DDBJ whole genome shotgun (WGS) entry which is preliminary data.</text>
</comment>
<evidence type="ECO:0000256" key="2">
    <source>
        <dbReference type="ARBA" id="ARBA00023315"/>
    </source>
</evidence>
<evidence type="ECO:0000256" key="1">
    <source>
        <dbReference type="ARBA" id="ARBA00022679"/>
    </source>
</evidence>
<dbReference type="NCBIfam" id="NF006045">
    <property type="entry name" value="PRK08190.1"/>
    <property type="match status" value="1"/>
</dbReference>
<dbReference type="NCBIfam" id="NF008852">
    <property type="entry name" value="PRK11890.1"/>
    <property type="match status" value="1"/>
</dbReference>
<name>A0ABU0MFA2_9PROT</name>
<dbReference type="SUPFAM" id="SSF54637">
    <property type="entry name" value="Thioesterase/thiol ester dehydrase-isomerase"/>
    <property type="match status" value="1"/>
</dbReference>
<keyword evidence="6" id="KW-1185">Reference proteome</keyword>
<dbReference type="Gene3D" id="3.40.718.10">
    <property type="entry name" value="Isopropylmalate Dehydrogenase"/>
    <property type="match status" value="1"/>
</dbReference>
<organism evidence="5 6">
    <name type="scientific">Azospirillum picis</name>
    <dbReference type="NCBI Taxonomy" id="488438"/>
    <lineage>
        <taxon>Bacteria</taxon>
        <taxon>Pseudomonadati</taxon>
        <taxon>Pseudomonadota</taxon>
        <taxon>Alphaproteobacteria</taxon>
        <taxon>Rhodospirillales</taxon>
        <taxon>Azospirillaceae</taxon>
        <taxon>Azospirillum</taxon>
    </lineage>
</organism>
<proteinExistence type="predicted"/>
<dbReference type="PANTHER" id="PTHR43356">
    <property type="entry name" value="PHOSPHATE ACETYLTRANSFERASE"/>
    <property type="match status" value="1"/>
</dbReference>
<feature type="domain" description="Phosphate acetyl/butaryl transferase" evidence="3">
    <location>
        <begin position="260"/>
        <end position="473"/>
    </location>
</feature>
<dbReference type="EC" id="2.3.1.8" evidence="5"/>
<keyword evidence="2 5" id="KW-0012">Acyltransferase</keyword>
<accession>A0ABU0MFA2</accession>
<sequence>MDTATAALSADQAGRSGIVPTGKNGSTMIENVTFEEIRIGQQASLSRRLTMADIELFATVSGDLNPSHVDEDYAADHKVVGHGMWSGSLISAVLGTLLPGPGTVYVGQDLHFDRPVLLGDIVTVTVTAKSKDAARKTVVFDCLAINQDGRTVVTGQAEVVAPTEKVCRAAAELPQVQVIRHDGHELMLKKCESLPPVPTAVVHPCDESSLRGAVEAAEANLIDPVLVGPEAKIRSVADACGLDISRYRIVDAAHSHAAAETGVHLARTGACEAVMKGSLHTDELMGAVVKKETGLRTGRRLSHVFVMNVPTYPRPLLITDAAINIYPTLEDKVSIAQNAIDLAKVLGTEVPRVAILSAVETINTKIASTLEAAALCKMADRGQITGGILDGPLAFDNAISREAAITKGIRSEVAGQADILLVPDLEAGNMLAKQLSFLAHADAAGIVLGARVPIILTSRADNVRTRLASCAVAVLLAAARRRGAAAAAAE</sequence>
<dbReference type="Proteomes" id="UP001244552">
    <property type="component" value="Unassembled WGS sequence"/>
</dbReference>
<dbReference type="GO" id="GO:0008959">
    <property type="term" value="F:phosphate acetyltransferase activity"/>
    <property type="evidence" value="ECO:0007669"/>
    <property type="project" value="UniProtKB-EC"/>
</dbReference>
<dbReference type="InterPro" id="IPR002505">
    <property type="entry name" value="PTA_PTB"/>
</dbReference>
<dbReference type="Gene3D" id="3.10.129.10">
    <property type="entry name" value="Hotdog Thioesterase"/>
    <property type="match status" value="1"/>
</dbReference>
<dbReference type="Pfam" id="PF01575">
    <property type="entry name" value="MaoC_dehydratas"/>
    <property type="match status" value="1"/>
</dbReference>
<dbReference type="CDD" id="cd03449">
    <property type="entry name" value="R_hydratase"/>
    <property type="match status" value="1"/>
</dbReference>
<evidence type="ECO:0000313" key="6">
    <source>
        <dbReference type="Proteomes" id="UP001244552"/>
    </source>
</evidence>
<evidence type="ECO:0000313" key="5">
    <source>
        <dbReference type="EMBL" id="MDQ0532069.1"/>
    </source>
</evidence>
<keyword evidence="1 5" id="KW-0808">Transferase</keyword>
<dbReference type="InterPro" id="IPR029069">
    <property type="entry name" value="HotDog_dom_sf"/>
</dbReference>